<organism evidence="1 2">
    <name type="scientific">Heterostelium pallidum (strain ATCC 26659 / Pp 5 / PN500)</name>
    <name type="common">Cellular slime mold</name>
    <name type="synonym">Polysphondylium pallidum</name>
    <dbReference type="NCBI Taxonomy" id="670386"/>
    <lineage>
        <taxon>Eukaryota</taxon>
        <taxon>Amoebozoa</taxon>
        <taxon>Evosea</taxon>
        <taxon>Eumycetozoa</taxon>
        <taxon>Dictyostelia</taxon>
        <taxon>Acytosteliales</taxon>
        <taxon>Acytosteliaceae</taxon>
        <taxon>Heterostelium</taxon>
    </lineage>
</organism>
<reference evidence="1 2" key="1">
    <citation type="journal article" date="2011" name="Genome Res.">
        <title>Phylogeny-wide analysis of social amoeba genomes highlights ancient origins for complex intercellular communication.</title>
        <authorList>
            <person name="Heidel A.J."/>
            <person name="Lawal H.M."/>
            <person name="Felder M."/>
            <person name="Schilde C."/>
            <person name="Helps N.R."/>
            <person name="Tunggal B."/>
            <person name="Rivero F."/>
            <person name="John U."/>
            <person name="Schleicher M."/>
            <person name="Eichinger L."/>
            <person name="Platzer M."/>
            <person name="Noegel A.A."/>
            <person name="Schaap P."/>
            <person name="Gloeckner G."/>
        </authorList>
    </citation>
    <scope>NUCLEOTIDE SEQUENCE [LARGE SCALE GENOMIC DNA]</scope>
    <source>
        <strain evidence="2">ATCC 26659 / Pp 5 / PN500</strain>
    </source>
</reference>
<dbReference type="AlphaFoldDB" id="D3BQY3"/>
<gene>
    <name evidence="1" type="ORF">PPL_10386</name>
</gene>
<comment type="caution">
    <text evidence="1">The sequence shown here is derived from an EMBL/GenBank/DDBJ whole genome shotgun (WGS) entry which is preliminary data.</text>
</comment>
<proteinExistence type="predicted"/>
<sequence length="25" mass="2788">MAAKVGAIHYVECSALLNQNWEILN</sequence>
<dbReference type="EMBL" id="ADBJ01000049">
    <property type="protein sequence ID" value="EFA76169.1"/>
    <property type="molecule type" value="Genomic_DNA"/>
</dbReference>
<keyword evidence="2" id="KW-1185">Reference proteome</keyword>
<accession>D3BQY3</accession>
<name>D3BQY3_HETP5</name>
<protein>
    <submittedName>
        <fullName evidence="1">Uncharacterized protein</fullName>
    </submittedName>
</protein>
<evidence type="ECO:0000313" key="1">
    <source>
        <dbReference type="EMBL" id="EFA76169.1"/>
    </source>
</evidence>
<dbReference type="InParanoid" id="D3BQY3"/>
<dbReference type="Proteomes" id="UP000001396">
    <property type="component" value="Unassembled WGS sequence"/>
</dbReference>
<evidence type="ECO:0000313" key="2">
    <source>
        <dbReference type="Proteomes" id="UP000001396"/>
    </source>
</evidence>